<keyword evidence="3" id="KW-1185">Reference proteome</keyword>
<feature type="region of interest" description="Disordered" evidence="1">
    <location>
        <begin position="1"/>
        <end position="23"/>
    </location>
</feature>
<evidence type="ECO:0000313" key="2">
    <source>
        <dbReference type="EMBL" id="RAZ75992.1"/>
    </source>
</evidence>
<accession>A0A330GVD5</accession>
<reference evidence="2 3" key="2">
    <citation type="submission" date="2018-07" db="EMBL/GenBank/DDBJ databases">
        <title>Diversity of Mesorhizobium strains in Brazil.</title>
        <authorList>
            <person name="Helene L.C.F."/>
            <person name="Dall'Agnol R."/>
            <person name="Delamuta J.R.M."/>
            <person name="Hungria M."/>
        </authorList>
    </citation>
    <scope>NUCLEOTIDE SEQUENCE [LARGE SCALE GENOMIC DNA]</scope>
    <source>
        <strain evidence="2 3">CNPSo 3140</strain>
    </source>
</reference>
<comment type="caution">
    <text evidence="2">The sequence shown here is derived from an EMBL/GenBank/DDBJ whole genome shotgun (WGS) entry which is preliminary data.</text>
</comment>
<dbReference type="EMBL" id="QMBQ01000004">
    <property type="protein sequence ID" value="RAZ75992.1"/>
    <property type="molecule type" value="Genomic_DNA"/>
</dbReference>
<dbReference type="Proteomes" id="UP000251956">
    <property type="component" value="Unassembled WGS sequence"/>
</dbReference>
<reference evidence="3" key="1">
    <citation type="submission" date="2018-06" db="EMBL/GenBank/DDBJ databases">
        <authorList>
            <person name="Helene L.C."/>
            <person name="Dall'Agnol R."/>
            <person name="Delamuta J.R."/>
            <person name="Hungria M."/>
        </authorList>
    </citation>
    <scope>NUCLEOTIDE SEQUENCE [LARGE SCALE GENOMIC DNA]</scope>
    <source>
        <strain evidence="3">CNPSo 3140</strain>
    </source>
</reference>
<organism evidence="2 3">
    <name type="scientific">Mesorhizobium atlanticum</name>
    <dbReference type="NCBI Taxonomy" id="2233532"/>
    <lineage>
        <taxon>Bacteria</taxon>
        <taxon>Pseudomonadati</taxon>
        <taxon>Pseudomonadota</taxon>
        <taxon>Alphaproteobacteria</taxon>
        <taxon>Hyphomicrobiales</taxon>
        <taxon>Phyllobacteriaceae</taxon>
        <taxon>Mesorhizobium</taxon>
    </lineage>
</organism>
<dbReference type="AlphaFoldDB" id="A0A330GVD5"/>
<protein>
    <submittedName>
        <fullName evidence="2">Uncharacterized protein</fullName>
    </submittedName>
</protein>
<evidence type="ECO:0000256" key="1">
    <source>
        <dbReference type="SAM" id="MobiDB-lite"/>
    </source>
</evidence>
<gene>
    <name evidence="2" type="ORF">DPM35_14785</name>
</gene>
<proteinExistence type="predicted"/>
<sequence length="129" mass="14171">MHSGRALSHRAQRQQLPRGRTLSQRSLPLGSAIGWQFNFETELQLGYFFGSPPSPTGNVTPITPDGSGYDFVLEASASWEPRAARRVRNFVPAVQEKCQLTVTCKELETAAGEAVLTVTTHEPSEQIES</sequence>
<name>A0A330GVD5_9HYPH</name>
<evidence type="ECO:0000313" key="3">
    <source>
        <dbReference type="Proteomes" id="UP000251956"/>
    </source>
</evidence>